<evidence type="ECO:0000313" key="3">
    <source>
        <dbReference type="Proteomes" id="UP000241048"/>
    </source>
</evidence>
<reference evidence="2 3" key="1">
    <citation type="submission" date="2018-03" db="EMBL/GenBank/DDBJ databases">
        <title>Lachnoclostridium SNUG30386 gen.nov., sp.nov., isolated from human faeces.</title>
        <authorList>
            <person name="Seo B."/>
            <person name="Jeon K."/>
            <person name="Ko G."/>
        </authorList>
    </citation>
    <scope>NUCLEOTIDE SEQUENCE [LARGE SCALE GENOMIC DNA]</scope>
    <source>
        <strain evidence="2 3">SNUG30386</strain>
    </source>
</reference>
<comment type="caution">
    <text evidence="2">The sequence shown here is derived from an EMBL/GenBank/DDBJ whole genome shotgun (WGS) entry which is preliminary data.</text>
</comment>
<organism evidence="2 3">
    <name type="scientific">Clostridium fessum</name>
    <dbReference type="NCBI Taxonomy" id="2126740"/>
    <lineage>
        <taxon>Bacteria</taxon>
        <taxon>Bacillati</taxon>
        <taxon>Bacillota</taxon>
        <taxon>Clostridia</taxon>
        <taxon>Eubacteriales</taxon>
        <taxon>Clostridiaceae</taxon>
        <taxon>Clostridium</taxon>
    </lineage>
</organism>
<evidence type="ECO:0000256" key="1">
    <source>
        <dbReference type="SAM" id="SignalP"/>
    </source>
</evidence>
<keyword evidence="3" id="KW-1185">Reference proteome</keyword>
<proteinExistence type="predicted"/>
<feature type="chain" id="PRO_5015718047" evidence="1">
    <location>
        <begin position="23"/>
        <end position="161"/>
    </location>
</feature>
<feature type="signal peptide" evidence="1">
    <location>
        <begin position="1"/>
        <end position="22"/>
    </location>
</feature>
<dbReference type="AlphaFoldDB" id="A0A2T3FV85"/>
<sequence length="161" mass="17889">MKSKLFLCAALAAALYVTPSYAADYSAQVVSFSQEDPDNLSIELTGSKVITDDFSFKLPSQAFSRLIMVPSGDSYEVYEKTAYEANGGGLLFRILAFEDTHYRDLNGCTILGFCGNKIFILDPHYDEQYASDSEEYTQCKEIVTSIKKSFISYIKDAGTVE</sequence>
<dbReference type="EMBL" id="PYLO01000001">
    <property type="protein sequence ID" value="PST39195.1"/>
    <property type="molecule type" value="Genomic_DNA"/>
</dbReference>
<keyword evidence="1" id="KW-0732">Signal</keyword>
<name>A0A2T3FV85_9CLOT</name>
<evidence type="ECO:0000313" key="2">
    <source>
        <dbReference type="EMBL" id="PST39195.1"/>
    </source>
</evidence>
<accession>A0A2T3FV85</accession>
<gene>
    <name evidence="2" type="ORF">C7U56_04630</name>
</gene>
<dbReference type="Proteomes" id="UP000241048">
    <property type="component" value="Unassembled WGS sequence"/>
</dbReference>
<dbReference type="RefSeq" id="WP_107000334.1">
    <property type="nucleotide sequence ID" value="NZ_DBFCBK010000010.1"/>
</dbReference>
<protein>
    <submittedName>
        <fullName evidence="2">Uncharacterized protein</fullName>
    </submittedName>
</protein>